<evidence type="ECO:0000256" key="2">
    <source>
        <dbReference type="ARBA" id="ARBA00001933"/>
    </source>
</evidence>
<dbReference type="EC" id="2.4.1.1" evidence="11"/>
<evidence type="ECO:0000256" key="11">
    <source>
        <dbReference type="RuleBase" id="RU000587"/>
    </source>
</evidence>
<dbReference type="PIRSF" id="PIRSF000460">
    <property type="entry name" value="Pprylas_GlgP"/>
    <property type="match status" value="1"/>
</dbReference>
<sequence length="797" mass="92251">MFHSKEEFKETFRRHLEQRDGKKDHAAAYSVLAGMVRDHVHENWEYTKKLDRQEHKKQLFYFSMEFLVGRMLGQNLQNLKIHDMVEDGLRELGFHLTDLEEMEPEPGLGNGGLGRLAACFLDSLASLEMSGHGYGIRYKGGLFTQHFVDGFQTERPTKWIDETDGWDVRREDLAIEIPFYGEVQISLKDEWSHPTLNNAEWVKAVPYDMPVVGASGKQVNTLRLWQAEPSNQPLPSSKTKDEYLQETEAISDRLYPDDQLDPGKILRLKQQYFLCSASIQTILKNRDFELHEIPEYIAIQINDTHPALAVPELMRVLMDEEGLSWKDAWDITVRTVSYTNHTILEEAMEKWEIRLLRPLLPRIYMIIEEIDRRFKESLESQDMDEKAFHKLSIIDNGIVKMAVLAVVGSYKVNGVAKLHTEILKKRELKELYGQFPTKFHNKTNGITHRRWLLKANPELSELITESIGPEWTKEPERLKELKYFAQSHSFLQDFQAIKRLKKDHLIYHIERTQDIVVNPDSIFDIHIKRFHGYKRQLMNILHVQMLYDRIKRDASYRPYPRTFFFGGKAAPSYHFAKQVIKMINTVAEKVNNDPLAKQHLHIVFVEDYNVSHAEYMIPAAEVSEQISTASKEASGTGNMKFMMNGALTLGTVDGANVEIFEQAGEENAFLFGLRSEEVMRYEKDGNYHAKEIIQQNPEIEQLMEELINGDLTGGKQHGSFIAQQLLDDNDPFFVLEDIQSYAAAHERIVEAYQDSSKWLEMAVKNVAASGIFSSDRTIQQYSDEVWQLQRSLRKTGV</sequence>
<evidence type="ECO:0000256" key="7">
    <source>
        <dbReference type="ARBA" id="ARBA00022898"/>
    </source>
</evidence>
<evidence type="ECO:0000256" key="8">
    <source>
        <dbReference type="ARBA" id="ARBA00023277"/>
    </source>
</evidence>
<evidence type="ECO:0000313" key="12">
    <source>
        <dbReference type="EMBL" id="RNF39096.1"/>
    </source>
</evidence>
<dbReference type="Gene3D" id="3.40.50.2000">
    <property type="entry name" value="Glycogen Phosphorylase B"/>
    <property type="match status" value="2"/>
</dbReference>
<dbReference type="CDD" id="cd04300">
    <property type="entry name" value="GT35_Glycogen_Phosphorylase"/>
    <property type="match status" value="1"/>
</dbReference>
<evidence type="ECO:0000313" key="13">
    <source>
        <dbReference type="Proteomes" id="UP000275473"/>
    </source>
</evidence>
<dbReference type="FunFam" id="3.40.50.2000:FF:000807">
    <property type="entry name" value="Alpha-glucan phosphorylase 2, cytosolic"/>
    <property type="match status" value="1"/>
</dbReference>
<organism evidence="12 13">
    <name type="scientific">Planococcus salinus</name>
    <dbReference type="NCBI Taxonomy" id="1848460"/>
    <lineage>
        <taxon>Bacteria</taxon>
        <taxon>Bacillati</taxon>
        <taxon>Bacillota</taxon>
        <taxon>Bacilli</taxon>
        <taxon>Bacillales</taxon>
        <taxon>Caryophanaceae</taxon>
        <taxon>Planococcus</taxon>
    </lineage>
</organism>
<evidence type="ECO:0000256" key="3">
    <source>
        <dbReference type="ARBA" id="ARBA00006047"/>
    </source>
</evidence>
<dbReference type="GO" id="GO:0030170">
    <property type="term" value="F:pyridoxal phosphate binding"/>
    <property type="evidence" value="ECO:0007669"/>
    <property type="project" value="InterPro"/>
</dbReference>
<dbReference type="AlphaFoldDB" id="A0A3M8P5X9"/>
<dbReference type="GO" id="GO:0008184">
    <property type="term" value="F:glycogen phosphorylase activity"/>
    <property type="evidence" value="ECO:0007669"/>
    <property type="project" value="InterPro"/>
</dbReference>
<evidence type="ECO:0000256" key="10">
    <source>
        <dbReference type="PIRSR" id="PIRSR000460-1"/>
    </source>
</evidence>
<comment type="cofactor">
    <cofactor evidence="2 11">
        <name>pyridoxal 5'-phosphate</name>
        <dbReference type="ChEBI" id="CHEBI:597326"/>
    </cofactor>
</comment>
<dbReference type="Pfam" id="PF00343">
    <property type="entry name" value="Phosphorylase"/>
    <property type="match status" value="1"/>
</dbReference>
<reference evidence="12 13" key="1">
    <citation type="journal article" date="2018" name="Int. J. Syst. Evol. Microbiol.">
        <title>Planococcus salinus sp. nov., a moderately halophilic bacterium isolated from a saline-alkali soil.</title>
        <authorList>
            <person name="Gan L."/>
        </authorList>
    </citation>
    <scope>NUCLEOTIDE SEQUENCE [LARGE SCALE GENOMIC DNA]</scope>
    <source>
        <strain evidence="12 13">LCB217</strain>
    </source>
</reference>
<dbReference type="PANTHER" id="PTHR11468:SF3">
    <property type="entry name" value="GLYCOGEN PHOSPHORYLASE, LIVER FORM"/>
    <property type="match status" value="1"/>
</dbReference>
<dbReference type="InterPro" id="IPR035090">
    <property type="entry name" value="Pyridoxal_P_attach_site"/>
</dbReference>
<dbReference type="OrthoDB" id="9760804at2"/>
<evidence type="ECO:0000256" key="5">
    <source>
        <dbReference type="ARBA" id="ARBA00022676"/>
    </source>
</evidence>
<proteinExistence type="inferred from homology"/>
<evidence type="ECO:0000256" key="4">
    <source>
        <dbReference type="ARBA" id="ARBA00022533"/>
    </source>
</evidence>
<dbReference type="SUPFAM" id="SSF53756">
    <property type="entry name" value="UDP-Glycosyltransferase/glycogen phosphorylase"/>
    <property type="match status" value="1"/>
</dbReference>
<protein>
    <recommendedName>
        <fullName evidence="11">Alpha-1,4 glucan phosphorylase</fullName>
        <ecNumber evidence="11">2.4.1.1</ecNumber>
    </recommendedName>
</protein>
<evidence type="ECO:0000256" key="1">
    <source>
        <dbReference type="ARBA" id="ARBA00001275"/>
    </source>
</evidence>
<dbReference type="GO" id="GO:0005980">
    <property type="term" value="P:glycogen catabolic process"/>
    <property type="evidence" value="ECO:0007669"/>
    <property type="project" value="TreeGrafter"/>
</dbReference>
<keyword evidence="5 11" id="KW-0328">Glycosyltransferase</keyword>
<dbReference type="PANTHER" id="PTHR11468">
    <property type="entry name" value="GLYCOGEN PHOSPHORYLASE"/>
    <property type="match status" value="1"/>
</dbReference>
<name>A0A3M8P5X9_9BACL</name>
<feature type="modified residue" description="N6-(pyridoxal phosphate)lysine" evidence="10">
    <location>
        <position position="640"/>
    </location>
</feature>
<comment type="similarity">
    <text evidence="3 11">Belongs to the glycogen phosphorylase family.</text>
</comment>
<comment type="function">
    <text evidence="11">Allosteric enzyme that catalyzes the rate-limiting step in glycogen catabolism, the phosphorolytic cleavage of glycogen to produce glucose-1-phosphate, and plays a central role in maintaining cellular and organismal glucose homeostasis.</text>
</comment>
<keyword evidence="8 11" id="KW-0119">Carbohydrate metabolism</keyword>
<keyword evidence="7 10" id="KW-0663">Pyridoxal phosphate</keyword>
<dbReference type="Proteomes" id="UP000275473">
    <property type="component" value="Unassembled WGS sequence"/>
</dbReference>
<accession>A0A3M8P5X9</accession>
<gene>
    <name evidence="12" type="ORF">EEX84_10335</name>
</gene>
<dbReference type="InterPro" id="IPR000811">
    <property type="entry name" value="Glyco_trans_35"/>
</dbReference>
<evidence type="ECO:0000256" key="6">
    <source>
        <dbReference type="ARBA" id="ARBA00022679"/>
    </source>
</evidence>
<dbReference type="FunFam" id="3.40.50.2000:FF:000003">
    <property type="entry name" value="Alpha-1,4 glucan phosphorylase"/>
    <property type="match status" value="1"/>
</dbReference>
<comment type="catalytic activity">
    <reaction evidence="1 11">
        <text>[(1-&gt;4)-alpha-D-glucosyl](n) + phosphate = [(1-&gt;4)-alpha-D-glucosyl](n-1) + alpha-D-glucose 1-phosphate</text>
        <dbReference type="Rhea" id="RHEA:41732"/>
        <dbReference type="Rhea" id="RHEA-COMP:9584"/>
        <dbReference type="Rhea" id="RHEA-COMP:9586"/>
        <dbReference type="ChEBI" id="CHEBI:15444"/>
        <dbReference type="ChEBI" id="CHEBI:43474"/>
        <dbReference type="ChEBI" id="CHEBI:58601"/>
        <dbReference type="EC" id="2.4.1.1"/>
    </reaction>
</comment>
<dbReference type="RefSeq" id="WP_123165564.1">
    <property type="nucleotide sequence ID" value="NZ_RIAX01000007.1"/>
</dbReference>
<evidence type="ECO:0000256" key="9">
    <source>
        <dbReference type="ARBA" id="ARBA00025174"/>
    </source>
</evidence>
<dbReference type="InterPro" id="IPR011833">
    <property type="entry name" value="Glycg_phsphrylas"/>
</dbReference>
<dbReference type="GO" id="GO:0005737">
    <property type="term" value="C:cytoplasm"/>
    <property type="evidence" value="ECO:0007669"/>
    <property type="project" value="TreeGrafter"/>
</dbReference>
<keyword evidence="13" id="KW-1185">Reference proteome</keyword>
<dbReference type="EMBL" id="RIAX01000007">
    <property type="protein sequence ID" value="RNF39096.1"/>
    <property type="molecule type" value="Genomic_DNA"/>
</dbReference>
<dbReference type="PROSITE" id="PS00102">
    <property type="entry name" value="PHOSPHORYLASE"/>
    <property type="match status" value="1"/>
</dbReference>
<comment type="caution">
    <text evidence="12">The sequence shown here is derived from an EMBL/GenBank/DDBJ whole genome shotgun (WGS) entry which is preliminary data.</text>
</comment>
<comment type="function">
    <text evidence="9">Phosphorylase is an important allosteric enzyme in carbohydrate metabolism. Enzymes from different sources differ in their regulatory mechanisms and in their natural substrates. However, all known phosphorylases share catalytic and structural properties.</text>
</comment>
<keyword evidence="6 11" id="KW-0808">Transferase</keyword>
<dbReference type="NCBIfam" id="TIGR02093">
    <property type="entry name" value="P_ylase"/>
    <property type="match status" value="1"/>
</dbReference>
<keyword evidence="4" id="KW-0021">Allosteric enzyme</keyword>